<accession>A0A644WLY7</accession>
<gene>
    <name evidence="1" type="ORF">SDC9_51187</name>
</gene>
<reference evidence="1" key="1">
    <citation type="submission" date="2019-08" db="EMBL/GenBank/DDBJ databases">
        <authorList>
            <person name="Kucharzyk K."/>
            <person name="Murdoch R.W."/>
            <person name="Higgins S."/>
            <person name="Loffler F."/>
        </authorList>
    </citation>
    <scope>NUCLEOTIDE SEQUENCE</scope>
</reference>
<proteinExistence type="predicted"/>
<evidence type="ECO:0000313" key="1">
    <source>
        <dbReference type="EMBL" id="MPM04906.1"/>
    </source>
</evidence>
<dbReference type="EMBL" id="VSSQ01001081">
    <property type="protein sequence ID" value="MPM04906.1"/>
    <property type="molecule type" value="Genomic_DNA"/>
</dbReference>
<comment type="caution">
    <text evidence="1">The sequence shown here is derived from an EMBL/GenBank/DDBJ whole genome shotgun (WGS) entry which is preliminary data.</text>
</comment>
<dbReference type="AlphaFoldDB" id="A0A644WLY7"/>
<sequence length="108" mass="11927">MPDHITAPAAAVPFATSTIPFGRILSSPDKAATITGVAKNSPKSPIFVEDSIEFITRISISNESMSSRVILTELPRTAVYLLVIPFSYSFFLRHSNDSHSYKYLHLNI</sequence>
<name>A0A644WLY7_9ZZZZ</name>
<organism evidence="1">
    <name type="scientific">bioreactor metagenome</name>
    <dbReference type="NCBI Taxonomy" id="1076179"/>
    <lineage>
        <taxon>unclassified sequences</taxon>
        <taxon>metagenomes</taxon>
        <taxon>ecological metagenomes</taxon>
    </lineage>
</organism>
<protein>
    <submittedName>
        <fullName evidence="1">Uncharacterized protein</fullName>
    </submittedName>
</protein>